<keyword evidence="1" id="KW-0620">Polyamine biosynthesis</keyword>
<proteinExistence type="predicted"/>
<dbReference type="SUPFAM" id="SSF53335">
    <property type="entry name" value="S-adenosyl-L-methionine-dependent methyltransferases"/>
    <property type="match status" value="1"/>
</dbReference>
<dbReference type="PANTHER" id="PTHR43317:SF1">
    <property type="entry name" value="THERMOSPERMINE SYNTHASE ACAULIS5"/>
    <property type="match status" value="1"/>
</dbReference>
<feature type="non-terminal residue" evidence="2">
    <location>
        <position position="221"/>
    </location>
</feature>
<feature type="non-terminal residue" evidence="2">
    <location>
        <position position="1"/>
    </location>
</feature>
<evidence type="ECO:0000256" key="1">
    <source>
        <dbReference type="ARBA" id="ARBA00023115"/>
    </source>
</evidence>
<name>A0A0H5R320_9EUKA</name>
<organism evidence="2">
    <name type="scientific">Spongospora subterranea</name>
    <dbReference type="NCBI Taxonomy" id="70186"/>
    <lineage>
        <taxon>Eukaryota</taxon>
        <taxon>Sar</taxon>
        <taxon>Rhizaria</taxon>
        <taxon>Endomyxa</taxon>
        <taxon>Phytomyxea</taxon>
        <taxon>Plasmodiophorida</taxon>
        <taxon>Plasmodiophoridae</taxon>
        <taxon>Spongospora</taxon>
    </lineage>
</organism>
<dbReference type="GO" id="GO:0006596">
    <property type="term" value="P:polyamine biosynthetic process"/>
    <property type="evidence" value="ECO:0007669"/>
    <property type="project" value="UniProtKB-KW"/>
</dbReference>
<dbReference type="EMBL" id="HACM01001897">
    <property type="protein sequence ID" value="CRZ02339.1"/>
    <property type="molecule type" value="Transcribed_RNA"/>
</dbReference>
<sequence length="221" mass="24840">RTAASLSRKHLYYLAVCLQAIALSWRFNSNRAQLDRLPSNIIATLDSEFCRRLQVFDHLELRVRFLRCDDVILGGIHFDSGESAFRAFIIMGAIQYLPLPDKRSGGIRRALCIGLGVGSVQRMLQQNHIIVDTVEIDPSVRDAALNHFNFSPNGEIFIEDALVWIKGGGRGKLYDYVAHDIFTYDSETMTNLYTQDAFEMMKNLMTPGGVVVINFVGFTSG</sequence>
<dbReference type="AlphaFoldDB" id="A0A0H5R320"/>
<evidence type="ECO:0008006" key="3">
    <source>
        <dbReference type="Google" id="ProtNLM"/>
    </source>
</evidence>
<accession>A0A0H5R320</accession>
<protein>
    <recommendedName>
        <fullName evidence="3">PABS domain-containing protein</fullName>
    </recommendedName>
</protein>
<evidence type="ECO:0000313" key="2">
    <source>
        <dbReference type="EMBL" id="CRZ02339.1"/>
    </source>
</evidence>
<dbReference type="Gene3D" id="3.40.50.150">
    <property type="entry name" value="Vaccinia Virus protein VP39"/>
    <property type="match status" value="1"/>
</dbReference>
<dbReference type="PANTHER" id="PTHR43317">
    <property type="entry name" value="THERMOSPERMINE SYNTHASE ACAULIS5"/>
    <property type="match status" value="1"/>
</dbReference>
<dbReference type="InterPro" id="IPR029063">
    <property type="entry name" value="SAM-dependent_MTases_sf"/>
</dbReference>
<reference evidence="2" key="1">
    <citation type="submission" date="2015-04" db="EMBL/GenBank/DDBJ databases">
        <title>The genome sequence of the plant pathogenic Rhizarian Plasmodiophora brassicae reveals insights in its biotrophic life cycle and the origin of chitin synthesis.</title>
        <authorList>
            <person name="Schwelm A."/>
            <person name="Fogelqvist J."/>
            <person name="Knaust A."/>
            <person name="Julke S."/>
            <person name="Lilja T."/>
            <person name="Dhandapani V."/>
            <person name="Bonilla-Rosso G."/>
            <person name="Karlsson M."/>
            <person name="Shevchenko A."/>
            <person name="Choi S.R."/>
            <person name="Kim H.G."/>
            <person name="Park J.Y."/>
            <person name="Lim Y.P."/>
            <person name="Ludwig-Muller J."/>
            <person name="Dixelius C."/>
        </authorList>
    </citation>
    <scope>NUCLEOTIDE SEQUENCE</scope>
    <source>
        <tissue evidence="2">Potato root galls</tissue>
    </source>
</reference>